<gene>
    <name evidence="4" type="ORF">TcWFU_003544</name>
</gene>
<sequence length="160" mass="18097">MHLQLTILHRGRNVVFVYISDSNYVLRVKEYITKVTDIPVGAQKLSFGGMELKNNKKLKDYDLPVNAGLLLTLSQGYALRYQVFVKVPFKKSPIRIRIGLGTTLKQILQSLSSSLQVPVDQLLLFYKGCLFKEKDAKKALVDLGVKSDEVLELTVLETNR</sequence>
<dbReference type="EMBL" id="JAKROA010000001">
    <property type="protein sequence ID" value="KAL5111791.1"/>
    <property type="molecule type" value="Genomic_DNA"/>
</dbReference>
<keyword evidence="5" id="KW-1185">Reference proteome</keyword>
<dbReference type="InterPro" id="IPR000626">
    <property type="entry name" value="Ubiquitin-like_dom"/>
</dbReference>
<protein>
    <recommendedName>
        <fullName evidence="3">Ubiquitin-like domain-containing protein</fullName>
    </recommendedName>
</protein>
<dbReference type="Gene3D" id="3.10.20.90">
    <property type="entry name" value="Phosphatidylinositol 3-kinase Catalytic Subunit, Chain A, domain 1"/>
    <property type="match status" value="2"/>
</dbReference>
<evidence type="ECO:0000313" key="5">
    <source>
        <dbReference type="Proteomes" id="UP001651158"/>
    </source>
</evidence>
<dbReference type="Proteomes" id="UP001651158">
    <property type="component" value="Unassembled WGS sequence"/>
</dbReference>
<feature type="domain" description="Ubiquitin-like" evidence="3">
    <location>
        <begin position="81"/>
        <end position="160"/>
    </location>
</feature>
<name>A0ABR4QQF2_9CEST</name>
<evidence type="ECO:0000259" key="3">
    <source>
        <dbReference type="PROSITE" id="PS50053"/>
    </source>
</evidence>
<dbReference type="PANTHER" id="PTHR46555:SF1">
    <property type="entry name" value="UBIQUITIN-LIKE PROTEIN 4A"/>
    <property type="match status" value="1"/>
</dbReference>
<dbReference type="SUPFAM" id="SSF54236">
    <property type="entry name" value="Ubiquitin-like"/>
    <property type="match status" value="2"/>
</dbReference>
<dbReference type="Pfam" id="PF00240">
    <property type="entry name" value="ubiquitin"/>
    <property type="match status" value="2"/>
</dbReference>
<comment type="caution">
    <text evidence="4">The sequence shown here is derived from an EMBL/GenBank/DDBJ whole genome shotgun (WGS) entry which is preliminary data.</text>
</comment>
<organism evidence="4 5">
    <name type="scientific">Taenia crassiceps</name>
    <dbReference type="NCBI Taxonomy" id="6207"/>
    <lineage>
        <taxon>Eukaryota</taxon>
        <taxon>Metazoa</taxon>
        <taxon>Spiralia</taxon>
        <taxon>Lophotrochozoa</taxon>
        <taxon>Platyhelminthes</taxon>
        <taxon>Cestoda</taxon>
        <taxon>Eucestoda</taxon>
        <taxon>Cyclophyllidea</taxon>
        <taxon>Taeniidae</taxon>
        <taxon>Taenia</taxon>
    </lineage>
</organism>
<evidence type="ECO:0000256" key="2">
    <source>
        <dbReference type="ARBA" id="ARBA00022490"/>
    </source>
</evidence>
<proteinExistence type="predicted"/>
<comment type="subcellular location">
    <subcellularLocation>
        <location evidence="1">Cytoplasm</location>
        <location evidence="1">Cytosol</location>
    </subcellularLocation>
</comment>
<keyword evidence="2" id="KW-0963">Cytoplasm</keyword>
<dbReference type="PROSITE" id="PS50053">
    <property type="entry name" value="UBIQUITIN_2"/>
    <property type="match status" value="2"/>
</dbReference>
<reference evidence="4 5" key="1">
    <citation type="journal article" date="2022" name="Front. Cell. Infect. Microbiol.">
        <title>The Genomes of Two Strains of Taenia crassiceps the Animal Model for the Study of Human Cysticercosis.</title>
        <authorList>
            <person name="Bobes R.J."/>
            <person name="Estrada K."/>
            <person name="Rios-Valencia D.G."/>
            <person name="Calderon-Gallegos A."/>
            <person name="de la Torre P."/>
            <person name="Carrero J.C."/>
            <person name="Sanchez-Flores A."/>
            <person name="Laclette J.P."/>
        </authorList>
    </citation>
    <scope>NUCLEOTIDE SEQUENCE [LARGE SCALE GENOMIC DNA]</scope>
    <source>
        <strain evidence="4">WFUcys</strain>
    </source>
</reference>
<feature type="domain" description="Ubiquitin-like" evidence="3">
    <location>
        <begin position="1"/>
        <end position="75"/>
    </location>
</feature>
<accession>A0ABR4QQF2</accession>
<dbReference type="PANTHER" id="PTHR46555">
    <property type="entry name" value="UBIQUITIN-LIKE PROTEIN 4A"/>
    <property type="match status" value="1"/>
</dbReference>
<evidence type="ECO:0000313" key="4">
    <source>
        <dbReference type="EMBL" id="KAL5111791.1"/>
    </source>
</evidence>
<dbReference type="SMART" id="SM00213">
    <property type="entry name" value="UBQ"/>
    <property type="match status" value="2"/>
</dbReference>
<dbReference type="InterPro" id="IPR029071">
    <property type="entry name" value="Ubiquitin-like_domsf"/>
</dbReference>
<dbReference type="CDD" id="cd17039">
    <property type="entry name" value="Ubl_ubiquitin_like"/>
    <property type="match status" value="1"/>
</dbReference>
<dbReference type="InterPro" id="IPR047154">
    <property type="entry name" value="UBL4A-like"/>
</dbReference>
<evidence type="ECO:0000256" key="1">
    <source>
        <dbReference type="ARBA" id="ARBA00004514"/>
    </source>
</evidence>